<dbReference type="GO" id="GO:0035591">
    <property type="term" value="F:signaling adaptor activity"/>
    <property type="evidence" value="ECO:0007669"/>
    <property type="project" value="TreeGrafter"/>
</dbReference>
<gene>
    <name evidence="4" type="ORF">CGC54_07170</name>
</gene>
<organism evidence="4 5">
    <name type="scientific">Capnocytophaga canimorsus</name>
    <dbReference type="NCBI Taxonomy" id="28188"/>
    <lineage>
        <taxon>Bacteria</taxon>
        <taxon>Pseudomonadati</taxon>
        <taxon>Bacteroidota</taxon>
        <taxon>Flavobacteriia</taxon>
        <taxon>Flavobacteriales</taxon>
        <taxon>Flavobacteriaceae</taxon>
        <taxon>Capnocytophaga</taxon>
    </lineage>
</organism>
<keyword evidence="1" id="KW-0433">Leucine-rich repeat</keyword>
<dbReference type="InterPro" id="IPR032675">
    <property type="entry name" value="LRR_dom_sf"/>
</dbReference>
<dbReference type="EMBL" id="CP022389">
    <property type="protein sequence ID" value="ATA94124.1"/>
    <property type="molecule type" value="Genomic_DNA"/>
</dbReference>
<dbReference type="SMART" id="SM00635">
    <property type="entry name" value="BID_2"/>
    <property type="match status" value="1"/>
</dbReference>
<feature type="domain" description="BIG2" evidence="3">
    <location>
        <begin position="36"/>
        <end position="111"/>
    </location>
</feature>
<dbReference type="RefSeq" id="WP_095919384.1">
    <property type="nucleotide sequence ID" value="NZ_CP022389.1"/>
</dbReference>
<dbReference type="Pfam" id="PF02368">
    <property type="entry name" value="Big_2"/>
    <property type="match status" value="1"/>
</dbReference>
<dbReference type="InterPro" id="IPR008964">
    <property type="entry name" value="Invasin/intimin_cell_adhesion"/>
</dbReference>
<evidence type="ECO:0000256" key="1">
    <source>
        <dbReference type="ARBA" id="ARBA00022614"/>
    </source>
</evidence>
<dbReference type="InterPro" id="IPR003343">
    <property type="entry name" value="Big_2"/>
</dbReference>
<proteinExistence type="predicted"/>
<dbReference type="PANTHER" id="PTHR47566">
    <property type="match status" value="1"/>
</dbReference>
<sequence>MRKMFFRSMFAIGMIGTVLLMNSCNKDDQSTPILVEATEVQLNNNMLTMVVGETAILTAVVKPDNTTDKSVSWKSSDPAVVEVADGKLTAKAKGEANITVTTKNEKIAICKVIISSVKINQQAAQHGYMVLETTRPINEKIALGIEAQDGNQANVWIDLNNDGQIQDDEKVTQFSSIDQSNYTLKSQTIVIYGKVTKLNCQDNYLTVLEVGNNPVLEYLHCSRNQLADLDISKNVLLKNLYSSRNPLRVLDVSNNTALQILYCTDNELTSLDVSKNTVLEVLYCRDNKLTSLNVKNSTPLRKLYCYNNQIKGDNMSTLLRNLPMRSAGSKGEIFIMKVGSATEGNEMPTQEQLQVAKNNNWEVWKLEGNLEILM</sequence>
<accession>A0AAC9Z386</accession>
<dbReference type="AlphaFoldDB" id="A0AAC9Z386"/>
<dbReference type="Gene3D" id="2.60.40.1080">
    <property type="match status" value="1"/>
</dbReference>
<dbReference type="SUPFAM" id="SSF52058">
    <property type="entry name" value="L domain-like"/>
    <property type="match status" value="1"/>
</dbReference>
<evidence type="ECO:0000259" key="3">
    <source>
        <dbReference type="SMART" id="SM00635"/>
    </source>
</evidence>
<dbReference type="PANTHER" id="PTHR47566:SF1">
    <property type="entry name" value="PROTEIN NUD1"/>
    <property type="match status" value="1"/>
</dbReference>
<protein>
    <recommendedName>
        <fullName evidence="3">BIG2 domain-containing protein</fullName>
    </recommendedName>
</protein>
<dbReference type="InterPro" id="IPR052574">
    <property type="entry name" value="CDIRP"/>
</dbReference>
<evidence type="ECO:0000313" key="5">
    <source>
        <dbReference type="Proteomes" id="UP000243753"/>
    </source>
</evidence>
<dbReference type="Gene3D" id="3.80.10.10">
    <property type="entry name" value="Ribonuclease Inhibitor"/>
    <property type="match status" value="1"/>
</dbReference>
<dbReference type="SUPFAM" id="SSF49373">
    <property type="entry name" value="Invasin/intimin cell-adhesion fragments"/>
    <property type="match status" value="1"/>
</dbReference>
<evidence type="ECO:0000256" key="2">
    <source>
        <dbReference type="ARBA" id="ARBA00022737"/>
    </source>
</evidence>
<reference evidence="5" key="1">
    <citation type="submission" date="2017-06" db="EMBL/GenBank/DDBJ databases">
        <title>Capnocytophaga spp. assemblies.</title>
        <authorList>
            <person name="Gulvik C.A."/>
        </authorList>
    </citation>
    <scope>NUCLEOTIDE SEQUENCE [LARGE SCALE GENOMIC DNA]</scope>
    <source>
        <strain evidence="5">H3936</strain>
    </source>
</reference>
<name>A0AAC9Z386_9FLAO</name>
<keyword evidence="2" id="KW-0677">Repeat</keyword>
<evidence type="ECO:0000313" key="4">
    <source>
        <dbReference type="EMBL" id="ATA94124.1"/>
    </source>
</evidence>
<dbReference type="Proteomes" id="UP000243753">
    <property type="component" value="Chromosome"/>
</dbReference>